<geneLocation type="mitochondrion" evidence="9"/>
<evidence type="ECO:0000313" key="10">
    <source>
        <dbReference type="Proteomes" id="UP000290189"/>
    </source>
</evidence>
<feature type="region of interest" description="Disordered" evidence="7">
    <location>
        <begin position="1736"/>
        <end position="1758"/>
    </location>
</feature>
<keyword evidence="3 6" id="KW-0518">Myosin</keyword>
<dbReference type="GO" id="GO:0016020">
    <property type="term" value="C:membrane"/>
    <property type="evidence" value="ECO:0007669"/>
    <property type="project" value="TreeGrafter"/>
</dbReference>
<keyword evidence="1 6" id="KW-0547">Nucleotide-binding</keyword>
<evidence type="ECO:0000313" key="9">
    <source>
        <dbReference type="EMBL" id="SPR01344.1"/>
    </source>
</evidence>
<keyword evidence="5 6" id="KW-0009">Actin-binding</keyword>
<dbReference type="Gene3D" id="1.20.5.4820">
    <property type="match status" value="1"/>
</dbReference>
<dbReference type="GO" id="GO:0016459">
    <property type="term" value="C:myosin complex"/>
    <property type="evidence" value="ECO:0007669"/>
    <property type="project" value="UniProtKB-KW"/>
</dbReference>
<dbReference type="FunFam" id="1.10.10.820:FF:000001">
    <property type="entry name" value="Myosin heavy chain"/>
    <property type="match status" value="1"/>
</dbReference>
<accession>A0A3P3YMK6</accession>
<dbReference type="InterPro" id="IPR016024">
    <property type="entry name" value="ARM-type_fold"/>
</dbReference>
<dbReference type="InterPro" id="IPR011989">
    <property type="entry name" value="ARM-like"/>
</dbReference>
<feature type="region of interest" description="Actin-binding" evidence="6">
    <location>
        <begin position="668"/>
        <end position="690"/>
    </location>
</feature>
<dbReference type="GO" id="GO:0000146">
    <property type="term" value="F:microfilament motor activity"/>
    <property type="evidence" value="ECO:0007669"/>
    <property type="project" value="TreeGrafter"/>
</dbReference>
<keyword evidence="9" id="KW-0496">Mitochondrion</keyword>
<sequence length="1785" mass="195030">MSAPTAETTALLSPIVSPTAEHRNASRRPSALSLTASRVYIPDDNEVWVECIVLGQAEDDHLRVRRPDGMLATVKTSVCLNALEYPSTGYSDMTAMSSLHEASILVNLRLRFQQNLIYTHIADILISVNPFARLPIYSEEVRDLFLTGNGSGPATQPHIFGFADHIYRAMRRSNQSQSVVISGESGAGKTEANKLAVQYLALISERTAGAAPASQQKPVHVKVLSSSPILEAFGNAKTIRNQNSSRFGKLLECQFSAAGSVVGARFESYLLEKSRVSMQNDRERNFHVFYYLLEGASDDDKRAWSLRPASDFIYLNRTGCYAIADENPADEYRQLKDAMRTSGFTDDEVHNILSVIVTVLHLGNLSIAQASNDGSSIESSDRELDVITKILQCSKGDVSLALTQRFSIVRTEHVTMVNDVQQAESTRDTLAQQLYERTFDFIVRRLNEELSATGRSPSARVPAHSLSILLLDMFGFESFKVNSFEQLCINYANERLQMLFNDYVFGFEMKAYEDEGLALGNISYNSNQPCIDLFEQKPLGIIRILEEECKFPKATDASFLSKVEAQFAGAANDRSPFVKQRFGGPIFSIRHYSGVVPYTVTGFLAKNRQQFSTSLARLVTEHSKSIFIRHLFDDLVEVPDPTPASSGRESTTSTTTKRTLISQFHASLTSLVSRLSSCEPHFIRCIKSNSRNAPMAFDSGMIASQLRDIGVLEAIRIRSEGFPQRHTFTDLLHRFACLLPTRNQPVNVDARQQIVALLDHLGIEFPSVHVQLGRTKVFFKSHVYERLEFLVGCAFAESATRIQATFRRFRAQRLYGRKRQSALFLQARLRRYLRLGKASVAVQALWRGRVARRQFPLDALRKQDEGQTQHDVATGPDVSTEVPTGPPVEAERVTPVLHVDVEARGSQEDATSADEPLPELDGLPVEVRRMVSAAFHNERERFADMLKSVVDVASRDSEYAERLSRSRHLHHVVLTIMPDPLSLALLKVIATHTGNVQRFIKAGGFMKVKEALYHSCSQATEFDNGEAYMALDILEAVASQNGGAAAIADDMEVVKSITVCLYCRPNDSRLGMACTRILARLIALHPPSSSVVVRLGSIEAAIQAWAFEAPPRSTPESERRDAIFCHIVELLTCPAVIRNQKTLAIIGDLTISPTKLAAQQLESPGSLVAGKAAVLACSLIGTYPPMVKLFCAPDIVRNVLDSVERAENAEALADLLRLVGHISTLVPMTSSVTRMVASANRFLGDPQVCLAMAHIVPRVLDASNVLPCVQLAATAMETHYHNAVVREACHAIVTDAKAHALIGTTLDRLRSKSNAKDAIQACAVVTALCTAPDFAKRIVELGGVSVVIQALQAAGPCQDDRLLCMAALAIRSLSRLIRQSWGAQVQFRQCAGLRIVQSVPCCCSSLASAHIDLVVALYGTSARPDDVATQVTAAYQVLLPRIGTAPDICAQFLCALPAAAAEALIADRATGLQHAILSMLVSHPAHDGVVAACANLIPAFVRSIPSYYRDVVAALAGVLPVVARGDNVRQLSSCLALLSHCVSYARASGPVSDLLTPDLFEHLLQVFESSGPVVDSNVDLHQDLASQLLLALMDMQVIPEVAITLMRRQALQVDPGSPTSPASQLIPSGTVGPASVVAFLALDEPASLQMHRLQVLSALDAALHAAEALPEGVHREQLLETLALGLQRLSRHVPLRPAIAASNLPHALTRMMTVGVPHYPVFVERASRCMKNIKVEQQQQGKRSPNAARNASSSSSATTSAFNRFRNIFATVVTLAESDGTKRSR</sequence>
<evidence type="ECO:0000256" key="7">
    <source>
        <dbReference type="SAM" id="MobiDB-lite"/>
    </source>
</evidence>
<feature type="binding site" evidence="6">
    <location>
        <begin position="183"/>
        <end position="190"/>
    </location>
    <ligand>
        <name>ATP</name>
        <dbReference type="ChEBI" id="CHEBI:30616"/>
    </ligand>
</feature>
<dbReference type="GO" id="GO:0007015">
    <property type="term" value="P:actin filament organization"/>
    <property type="evidence" value="ECO:0007669"/>
    <property type="project" value="TreeGrafter"/>
</dbReference>
<dbReference type="Pfam" id="PF00063">
    <property type="entry name" value="Myosin_head"/>
    <property type="match status" value="1"/>
</dbReference>
<dbReference type="EMBL" id="OVEO01000017">
    <property type="protein sequence ID" value="SPR01344.1"/>
    <property type="molecule type" value="Genomic_DNA"/>
</dbReference>
<dbReference type="PRINTS" id="PR00193">
    <property type="entry name" value="MYOSINHEAVY"/>
</dbReference>
<dbReference type="PANTHER" id="PTHR13140:SF706">
    <property type="entry name" value="DILUTE CLASS UNCONVENTIONAL MYOSIN, ISOFORM C"/>
    <property type="match status" value="1"/>
</dbReference>
<dbReference type="SMART" id="SM00015">
    <property type="entry name" value="IQ"/>
    <property type="match status" value="2"/>
</dbReference>
<evidence type="ECO:0000256" key="6">
    <source>
        <dbReference type="PROSITE-ProRule" id="PRU00782"/>
    </source>
</evidence>
<dbReference type="PROSITE" id="PS51456">
    <property type="entry name" value="MYOSIN_MOTOR"/>
    <property type="match status" value="1"/>
</dbReference>
<evidence type="ECO:0000256" key="4">
    <source>
        <dbReference type="ARBA" id="ARBA00023175"/>
    </source>
</evidence>
<evidence type="ECO:0000256" key="1">
    <source>
        <dbReference type="ARBA" id="ARBA00022741"/>
    </source>
</evidence>
<keyword evidence="4 6" id="KW-0505">Motor protein</keyword>
<organism evidence="9 10">
    <name type="scientific">Plasmodiophora brassicae</name>
    <name type="common">Clubroot disease agent</name>
    <dbReference type="NCBI Taxonomy" id="37360"/>
    <lineage>
        <taxon>Eukaryota</taxon>
        <taxon>Sar</taxon>
        <taxon>Rhizaria</taxon>
        <taxon>Endomyxa</taxon>
        <taxon>Phytomyxea</taxon>
        <taxon>Plasmodiophorida</taxon>
        <taxon>Plasmodiophoridae</taxon>
        <taxon>Plasmodiophora</taxon>
    </lineage>
</organism>
<dbReference type="PROSITE" id="PS50096">
    <property type="entry name" value="IQ"/>
    <property type="match status" value="2"/>
</dbReference>
<dbReference type="Gene3D" id="1.20.58.530">
    <property type="match status" value="1"/>
</dbReference>
<dbReference type="GO" id="GO:0005524">
    <property type="term" value="F:ATP binding"/>
    <property type="evidence" value="ECO:0007669"/>
    <property type="project" value="UniProtKB-UniRule"/>
</dbReference>
<dbReference type="Gene3D" id="1.25.10.10">
    <property type="entry name" value="Leucine-rich Repeat Variant"/>
    <property type="match status" value="1"/>
</dbReference>
<dbReference type="Gene3D" id="1.10.10.820">
    <property type="match status" value="1"/>
</dbReference>
<feature type="domain" description="Myosin motor" evidence="8">
    <location>
        <begin position="88"/>
        <end position="792"/>
    </location>
</feature>
<dbReference type="InterPro" id="IPR000048">
    <property type="entry name" value="IQ_motif_EF-hand-BS"/>
</dbReference>
<dbReference type="GO" id="GO:0005737">
    <property type="term" value="C:cytoplasm"/>
    <property type="evidence" value="ECO:0007669"/>
    <property type="project" value="TreeGrafter"/>
</dbReference>
<proteinExistence type="inferred from homology"/>
<dbReference type="SUPFAM" id="SSF52540">
    <property type="entry name" value="P-loop containing nucleoside triphosphate hydrolases"/>
    <property type="match status" value="1"/>
</dbReference>
<dbReference type="InterPro" id="IPR036961">
    <property type="entry name" value="Kinesin_motor_dom_sf"/>
</dbReference>
<comment type="similarity">
    <text evidence="6">Belongs to the TRAFAC class myosin-kinesin ATPase superfamily. Myosin family.</text>
</comment>
<keyword evidence="2 6" id="KW-0067">ATP-binding</keyword>
<gene>
    <name evidence="9" type="ORF">PLBR_LOCUS8559</name>
</gene>
<evidence type="ECO:0000256" key="2">
    <source>
        <dbReference type="ARBA" id="ARBA00022840"/>
    </source>
</evidence>
<feature type="compositionally biased region" description="Low complexity" evidence="7">
    <location>
        <begin position="1747"/>
        <end position="1758"/>
    </location>
</feature>
<dbReference type="InterPro" id="IPR027417">
    <property type="entry name" value="P-loop_NTPase"/>
</dbReference>
<evidence type="ECO:0000259" key="8">
    <source>
        <dbReference type="PROSITE" id="PS51456"/>
    </source>
</evidence>
<dbReference type="InterPro" id="IPR001609">
    <property type="entry name" value="Myosin_head_motor_dom-like"/>
</dbReference>
<name>A0A3P3YMK6_PLABS</name>
<dbReference type="Pfam" id="PF00612">
    <property type="entry name" value="IQ"/>
    <property type="match status" value="2"/>
</dbReference>
<dbReference type="Gene3D" id="1.20.120.720">
    <property type="entry name" value="Myosin VI head, motor domain, U50 subdomain"/>
    <property type="match status" value="1"/>
</dbReference>
<evidence type="ECO:0000256" key="5">
    <source>
        <dbReference type="ARBA" id="ARBA00023203"/>
    </source>
</evidence>
<reference evidence="9 10" key="1">
    <citation type="submission" date="2018-03" db="EMBL/GenBank/DDBJ databases">
        <authorList>
            <person name="Fogelqvist J."/>
        </authorList>
    </citation>
    <scope>NUCLEOTIDE SEQUENCE [LARGE SCALE GENOMIC DNA]</scope>
</reference>
<dbReference type="SUPFAM" id="SSF48371">
    <property type="entry name" value="ARM repeat"/>
    <property type="match status" value="1"/>
</dbReference>
<dbReference type="Gene3D" id="3.40.850.10">
    <property type="entry name" value="Kinesin motor domain"/>
    <property type="match status" value="1"/>
</dbReference>
<protein>
    <recommendedName>
        <fullName evidence="8">Myosin motor domain-containing protein</fullName>
    </recommendedName>
</protein>
<feature type="region of interest" description="Disordered" evidence="7">
    <location>
        <begin position="860"/>
        <end position="888"/>
    </location>
</feature>
<dbReference type="CDD" id="cd00124">
    <property type="entry name" value="MYSc"/>
    <property type="match status" value="1"/>
</dbReference>
<evidence type="ECO:0000256" key="3">
    <source>
        <dbReference type="ARBA" id="ARBA00023123"/>
    </source>
</evidence>
<dbReference type="GO" id="GO:0051015">
    <property type="term" value="F:actin filament binding"/>
    <property type="evidence" value="ECO:0007669"/>
    <property type="project" value="TreeGrafter"/>
</dbReference>
<dbReference type="Proteomes" id="UP000290189">
    <property type="component" value="Unassembled WGS sequence"/>
</dbReference>
<dbReference type="SMART" id="SM00242">
    <property type="entry name" value="MYSc"/>
    <property type="match status" value="1"/>
</dbReference>
<dbReference type="PANTHER" id="PTHR13140">
    <property type="entry name" value="MYOSIN"/>
    <property type="match status" value="1"/>
</dbReference>